<sequence length="318" mass="36183">MYSTAKKRILCSCRGDPRLRAAIAHLYSILMKRPIHADKEIVVTMGAMQAMYLLAKAYINAGDEVIMFEPYYKRLEIIIQLEGGVPVFVPLNTVSGQKARQSNDLTFNRKELEATFTNRTKMIWLVNPNNPNGKIFTEEELLFIGKLCEKHDVIILSDEVYQFQYYEGPKHTRIATLPGLWSRTVTVNSGGKIFSNTGWRIGWIIGPEELLWGVYIGMNVLVRAPPTLTQMAFAIGLEMENKILNTDESHYSSLVKHSIAKRDRILKILSDAGIDFVKPNSGQVVMANFTNVINKIDLSTESDQRADFRLMNWLLKHK</sequence>
<evidence type="ECO:0000313" key="8">
    <source>
        <dbReference type="EMBL" id="CAD7620620.1"/>
    </source>
</evidence>
<feature type="non-terminal residue" evidence="8">
    <location>
        <position position="1"/>
    </location>
</feature>
<evidence type="ECO:0000256" key="6">
    <source>
        <dbReference type="ARBA" id="ARBA00024016"/>
    </source>
</evidence>
<name>A0A7R9KEV6_9ACAR</name>
<dbReference type="AlphaFoldDB" id="A0A7R9KEV6"/>
<comment type="pathway">
    <text evidence="6">Amino-acid degradation; L-kynurenine degradation; kynurenate from L-kynurenine: step 1/2.</text>
</comment>
<dbReference type="InterPro" id="IPR015421">
    <property type="entry name" value="PyrdxlP-dep_Trfase_major"/>
</dbReference>
<dbReference type="InterPro" id="IPR015424">
    <property type="entry name" value="PyrdxlP-dep_Trfase"/>
</dbReference>
<comment type="similarity">
    <text evidence="2">Belongs to the class-I pyridoxal-phosphate-dependent aminotransferase family.</text>
</comment>
<dbReference type="Pfam" id="PF00155">
    <property type="entry name" value="Aminotran_1_2"/>
    <property type="match status" value="1"/>
</dbReference>
<evidence type="ECO:0000256" key="4">
    <source>
        <dbReference type="ARBA" id="ARBA00022679"/>
    </source>
</evidence>
<comment type="cofactor">
    <cofactor evidence="1">
        <name>pyridoxal 5'-phosphate</name>
        <dbReference type="ChEBI" id="CHEBI:597326"/>
    </cofactor>
</comment>
<dbReference type="Proteomes" id="UP000759131">
    <property type="component" value="Unassembled WGS sequence"/>
</dbReference>
<dbReference type="EMBL" id="CAJPIZ010000289">
    <property type="protein sequence ID" value="CAG2101050.1"/>
    <property type="molecule type" value="Genomic_DNA"/>
</dbReference>
<reference evidence="8" key="1">
    <citation type="submission" date="2020-11" db="EMBL/GenBank/DDBJ databases">
        <authorList>
            <person name="Tran Van P."/>
        </authorList>
    </citation>
    <scope>NUCLEOTIDE SEQUENCE</scope>
</reference>
<dbReference type="SUPFAM" id="SSF53383">
    <property type="entry name" value="PLP-dependent transferases"/>
    <property type="match status" value="1"/>
</dbReference>
<dbReference type="EMBL" id="OC854864">
    <property type="protein sequence ID" value="CAD7620620.1"/>
    <property type="molecule type" value="Genomic_DNA"/>
</dbReference>
<dbReference type="InterPro" id="IPR004839">
    <property type="entry name" value="Aminotransferase_I/II_large"/>
</dbReference>
<dbReference type="GO" id="GO:0005739">
    <property type="term" value="C:mitochondrion"/>
    <property type="evidence" value="ECO:0007669"/>
    <property type="project" value="TreeGrafter"/>
</dbReference>
<accession>A0A7R9KEV6</accession>
<evidence type="ECO:0000256" key="1">
    <source>
        <dbReference type="ARBA" id="ARBA00001933"/>
    </source>
</evidence>
<organism evidence="8">
    <name type="scientific">Medioppia subpectinata</name>
    <dbReference type="NCBI Taxonomy" id="1979941"/>
    <lineage>
        <taxon>Eukaryota</taxon>
        <taxon>Metazoa</taxon>
        <taxon>Ecdysozoa</taxon>
        <taxon>Arthropoda</taxon>
        <taxon>Chelicerata</taxon>
        <taxon>Arachnida</taxon>
        <taxon>Acari</taxon>
        <taxon>Acariformes</taxon>
        <taxon>Sarcoptiformes</taxon>
        <taxon>Oribatida</taxon>
        <taxon>Brachypylina</taxon>
        <taxon>Oppioidea</taxon>
        <taxon>Oppiidae</taxon>
        <taxon>Medioppia</taxon>
    </lineage>
</organism>
<dbReference type="Gene3D" id="3.90.1150.10">
    <property type="entry name" value="Aspartate Aminotransferase, domain 1"/>
    <property type="match status" value="1"/>
</dbReference>
<evidence type="ECO:0000313" key="9">
    <source>
        <dbReference type="Proteomes" id="UP000759131"/>
    </source>
</evidence>
<dbReference type="InterPro" id="IPR051326">
    <property type="entry name" value="Kynurenine-oxoglutarate_AT"/>
</dbReference>
<dbReference type="PANTHER" id="PTHR43807:SF20">
    <property type="entry name" value="FI04487P"/>
    <property type="match status" value="1"/>
</dbReference>
<dbReference type="GO" id="GO:0016212">
    <property type="term" value="F:kynurenine-oxoglutarate transaminase activity"/>
    <property type="evidence" value="ECO:0007669"/>
    <property type="project" value="TreeGrafter"/>
</dbReference>
<dbReference type="Gene3D" id="3.40.640.10">
    <property type="entry name" value="Type I PLP-dependent aspartate aminotransferase-like (Major domain)"/>
    <property type="match status" value="1"/>
</dbReference>
<dbReference type="CDD" id="cd00609">
    <property type="entry name" value="AAT_like"/>
    <property type="match status" value="1"/>
</dbReference>
<dbReference type="InterPro" id="IPR015422">
    <property type="entry name" value="PyrdxlP-dep_Trfase_small"/>
</dbReference>
<keyword evidence="5" id="KW-0663">Pyridoxal phosphate</keyword>
<keyword evidence="4" id="KW-0808">Transferase</keyword>
<feature type="domain" description="Aminotransferase class I/classII large" evidence="7">
    <location>
        <begin position="12"/>
        <end position="292"/>
    </location>
</feature>
<evidence type="ECO:0000259" key="7">
    <source>
        <dbReference type="Pfam" id="PF00155"/>
    </source>
</evidence>
<gene>
    <name evidence="8" type="ORF">OSB1V03_LOCUS1101</name>
</gene>
<protein>
    <recommendedName>
        <fullName evidence="7">Aminotransferase class I/classII large domain-containing protein</fullName>
    </recommendedName>
</protein>
<dbReference type="GO" id="GO:0030170">
    <property type="term" value="F:pyridoxal phosphate binding"/>
    <property type="evidence" value="ECO:0007669"/>
    <property type="project" value="InterPro"/>
</dbReference>
<dbReference type="FunFam" id="3.40.640.10:FF:000024">
    <property type="entry name" value="Kynurenine--oxoglutarate transaminase 3"/>
    <property type="match status" value="1"/>
</dbReference>
<evidence type="ECO:0000256" key="2">
    <source>
        <dbReference type="ARBA" id="ARBA00007441"/>
    </source>
</evidence>
<dbReference type="PANTHER" id="PTHR43807">
    <property type="entry name" value="FI04487P"/>
    <property type="match status" value="1"/>
</dbReference>
<evidence type="ECO:0000256" key="5">
    <source>
        <dbReference type="ARBA" id="ARBA00022898"/>
    </source>
</evidence>
<dbReference type="OrthoDB" id="7042322at2759"/>
<keyword evidence="9" id="KW-1185">Reference proteome</keyword>
<proteinExistence type="inferred from homology"/>
<keyword evidence="3" id="KW-0032">Aminotransferase</keyword>
<evidence type="ECO:0000256" key="3">
    <source>
        <dbReference type="ARBA" id="ARBA00022576"/>
    </source>
</evidence>